<evidence type="ECO:0000256" key="4">
    <source>
        <dbReference type="ARBA" id="ARBA00022452"/>
    </source>
</evidence>
<proteinExistence type="inferred from homology"/>
<dbReference type="PANTHER" id="PTHR12815">
    <property type="entry name" value="SORTING AND ASSEMBLY MACHINERY SAMM50 PROTEIN FAMILY MEMBER"/>
    <property type="match status" value="1"/>
</dbReference>
<evidence type="ECO:0000256" key="2">
    <source>
        <dbReference type="ARBA" id="ARBA00010248"/>
    </source>
</evidence>
<evidence type="ECO:0000256" key="1">
    <source>
        <dbReference type="ARBA" id="ARBA00004442"/>
    </source>
</evidence>
<evidence type="ECO:0000256" key="10">
    <source>
        <dbReference type="ARBA" id="ARBA00093548"/>
    </source>
</evidence>
<keyword evidence="7" id="KW-0472">Membrane</keyword>
<dbReference type="AlphaFoldDB" id="A0A5P1REQ7"/>
<evidence type="ECO:0000259" key="11">
    <source>
        <dbReference type="Pfam" id="PF01103"/>
    </source>
</evidence>
<dbReference type="GO" id="GO:0009306">
    <property type="term" value="P:protein secretion"/>
    <property type="evidence" value="ECO:0007669"/>
    <property type="project" value="TreeGrafter"/>
</dbReference>
<name>A0A5P1REQ7_9GAMM</name>
<evidence type="ECO:0000313" key="14">
    <source>
        <dbReference type="Proteomes" id="UP000324760"/>
    </source>
</evidence>
<dbReference type="EMBL" id="CP043869">
    <property type="protein sequence ID" value="QEQ97745.1"/>
    <property type="molecule type" value="Genomic_DNA"/>
</dbReference>
<evidence type="ECO:0000313" key="13">
    <source>
        <dbReference type="EMBL" id="QEQ97745.1"/>
    </source>
</evidence>
<dbReference type="Gene3D" id="2.40.160.50">
    <property type="entry name" value="membrane protein fhac: a member of the omp85/tpsb transporter family"/>
    <property type="match status" value="1"/>
</dbReference>
<protein>
    <recommendedName>
        <fullName evidence="3">Translocation and assembly module subunit TamA</fullName>
    </recommendedName>
    <alternativeName>
        <fullName evidence="9">Autotransporter assembly factor TamA</fullName>
    </alternativeName>
</protein>
<feature type="domain" description="TamA POTRA" evidence="12">
    <location>
        <begin position="29"/>
        <end position="106"/>
    </location>
</feature>
<feature type="domain" description="Bacterial surface antigen (D15)" evidence="11">
    <location>
        <begin position="298"/>
        <end position="576"/>
    </location>
</feature>
<dbReference type="Gene3D" id="3.10.20.310">
    <property type="entry name" value="membrane protein fhac"/>
    <property type="match status" value="3"/>
</dbReference>
<accession>A0A5P1REQ7</accession>
<dbReference type="GO" id="GO:0097347">
    <property type="term" value="C:TAM protein secretion complex"/>
    <property type="evidence" value="ECO:0007669"/>
    <property type="project" value="TreeGrafter"/>
</dbReference>
<keyword evidence="6" id="KW-0732">Signal</keyword>
<dbReference type="InterPro" id="IPR035243">
    <property type="entry name" value="TamA_POTRA_Dom_1"/>
</dbReference>
<dbReference type="InterPro" id="IPR000184">
    <property type="entry name" value="Bac_surfAg_D15"/>
</dbReference>
<dbReference type="RefSeq" id="WP_138987860.1">
    <property type="nucleotide sequence ID" value="NZ_CP043869.1"/>
</dbReference>
<dbReference type="Proteomes" id="UP000324760">
    <property type="component" value="Chromosome"/>
</dbReference>
<evidence type="ECO:0000256" key="8">
    <source>
        <dbReference type="ARBA" id="ARBA00023237"/>
    </source>
</evidence>
<dbReference type="GO" id="GO:0009279">
    <property type="term" value="C:cell outer membrane"/>
    <property type="evidence" value="ECO:0007669"/>
    <property type="project" value="UniProtKB-SubCell"/>
</dbReference>
<evidence type="ECO:0000259" key="12">
    <source>
        <dbReference type="Pfam" id="PF17243"/>
    </source>
</evidence>
<evidence type="ECO:0000256" key="9">
    <source>
        <dbReference type="ARBA" id="ARBA00033063"/>
    </source>
</evidence>
<dbReference type="OrthoDB" id="9803054at2"/>
<dbReference type="Pfam" id="PF17243">
    <property type="entry name" value="POTRA_TamA_1"/>
    <property type="match status" value="1"/>
</dbReference>
<evidence type="ECO:0000256" key="5">
    <source>
        <dbReference type="ARBA" id="ARBA00022692"/>
    </source>
</evidence>
<keyword evidence="14" id="KW-1185">Reference proteome</keyword>
<keyword evidence="4" id="KW-1134">Transmembrane beta strand</keyword>
<comment type="subunit">
    <text evidence="10">Interacts with TamB to form the translocation and assembly module (TAM).</text>
</comment>
<dbReference type="PANTHER" id="PTHR12815:SF47">
    <property type="entry name" value="TRANSLOCATION AND ASSEMBLY MODULE SUBUNIT TAMA"/>
    <property type="match status" value="1"/>
</dbReference>
<organism evidence="13 14">
    <name type="scientific">Neptunomonas concharum</name>
    <dbReference type="NCBI Taxonomy" id="1031538"/>
    <lineage>
        <taxon>Bacteria</taxon>
        <taxon>Pseudomonadati</taxon>
        <taxon>Pseudomonadota</taxon>
        <taxon>Gammaproteobacteria</taxon>
        <taxon>Oceanospirillales</taxon>
        <taxon>Oceanospirillaceae</taxon>
        <taxon>Neptunomonas</taxon>
    </lineage>
</organism>
<gene>
    <name evidence="13" type="ORF">F0U83_14000</name>
</gene>
<dbReference type="Pfam" id="PF01103">
    <property type="entry name" value="Omp85"/>
    <property type="match status" value="1"/>
</dbReference>
<comment type="subcellular location">
    <subcellularLocation>
        <location evidence="1">Cell outer membrane</location>
    </subcellularLocation>
</comment>
<evidence type="ECO:0000256" key="6">
    <source>
        <dbReference type="ARBA" id="ARBA00022729"/>
    </source>
</evidence>
<comment type="similarity">
    <text evidence="2">Belongs to the TamA family.</text>
</comment>
<sequence length="579" mass="64550">MLTRGALSALIGILIMIGTLRLHAAELTVVIEGVDSQQQQNIRTMLGLESLHKKEITHESRLRYLFSKADADIKKALQPFGYYQPKIESQLQTGDDQWVAKFIIDPGPLLHISKLDLQLLGDALNDQVFSDLLADSPVQVGSPLIHNHYETLKKRIRSLAAERGYYRAEFIEHRVEVDLIAYQASIVLHYDSGPRYSIGEIRFSKSPLSEGFLRRYVPFESGEPINSAQLLSLQGVLVDSDYFQRVEVRPLWEQASGAQVPLEVTLDAHERTKYRGGFGYGTDTGARMTLGMTRRWVNKRGHQFNTLLRASQIRNSLAAEYVIPGFRPQQDRYTVNVNLNDEHSDSVDTRSQYLGASWQKQWGGWQQVASLGFQQETFAVGPNTTQSTFLIPRISLSTVSVKDRLNVDNGYRLTLQASGGSAQLLSDTDFLQLRLGAKAVHSVNTKLRLLGRADLGVTFVDTFDKLPVSQRFYAGGDNSVRGYAYQSLGPKDNQGDDLGGQNLLVGSVEMDYRLTDKWGVAAFMDVGNAFKGAEADLHIGVGIGLRWFSPVGPVRFDLATPYDDDERGVRLHLSIGPDL</sequence>
<keyword evidence="8" id="KW-0998">Cell outer membrane</keyword>
<dbReference type="InterPro" id="IPR039910">
    <property type="entry name" value="D15-like"/>
</dbReference>
<evidence type="ECO:0000256" key="3">
    <source>
        <dbReference type="ARBA" id="ARBA00015419"/>
    </source>
</evidence>
<evidence type="ECO:0000256" key="7">
    <source>
        <dbReference type="ARBA" id="ARBA00023136"/>
    </source>
</evidence>
<keyword evidence="5" id="KW-0812">Transmembrane</keyword>
<reference evidence="13 14" key="1">
    <citation type="journal article" date="2019" name="Biochem. Eng. J.">
        <title>Metabolic engineering of the marine bacteria Neptunomonas concharum for the production of acetoin and meso-2,3-butanediol from acetate.</title>
        <authorList>
            <person name="Li W."/>
            <person name="Pu N."/>
            <person name="Liu C.-X."/>
            <person name="Yuan Q.-P."/>
            <person name="Li Z.-J."/>
        </authorList>
    </citation>
    <scope>NUCLEOTIDE SEQUENCE [LARGE SCALE GENOMIC DNA]</scope>
    <source>
        <strain evidence="13 14">JCM17730</strain>
    </source>
</reference>
<dbReference type="KEGG" id="ncu:F0U83_14000"/>